<evidence type="ECO:0000259" key="8">
    <source>
        <dbReference type="PROSITE" id="PS51320"/>
    </source>
</evidence>
<feature type="domain" description="Tify" evidence="8">
    <location>
        <begin position="43"/>
        <end position="77"/>
    </location>
</feature>
<evidence type="ECO:0000313" key="10">
    <source>
        <dbReference type="Proteomes" id="UP000729402"/>
    </source>
</evidence>
<reference evidence="9" key="2">
    <citation type="submission" date="2021-02" db="EMBL/GenBank/DDBJ databases">
        <authorList>
            <person name="Kimball J.A."/>
            <person name="Haas M.W."/>
            <person name="Macchietto M."/>
            <person name="Kono T."/>
            <person name="Duquette J."/>
            <person name="Shao M."/>
        </authorList>
    </citation>
    <scope>NUCLEOTIDE SEQUENCE</scope>
    <source>
        <tissue evidence="9">Fresh leaf tissue</tissue>
    </source>
</reference>
<evidence type="ECO:0000256" key="6">
    <source>
        <dbReference type="RuleBase" id="RU369065"/>
    </source>
</evidence>
<evidence type="ECO:0000256" key="1">
    <source>
        <dbReference type="ARBA" id="ARBA00008614"/>
    </source>
</evidence>
<reference evidence="9" key="1">
    <citation type="journal article" date="2021" name="bioRxiv">
        <title>Whole Genome Assembly and Annotation of Northern Wild Rice, Zizania palustris L., Supports a Whole Genome Duplication in the Zizania Genus.</title>
        <authorList>
            <person name="Haas M."/>
            <person name="Kono T."/>
            <person name="Macchietto M."/>
            <person name="Millas R."/>
            <person name="McGilp L."/>
            <person name="Shao M."/>
            <person name="Duquette J."/>
            <person name="Hirsch C.N."/>
            <person name="Kimball J."/>
        </authorList>
    </citation>
    <scope>NUCLEOTIDE SEQUENCE</scope>
    <source>
        <tissue evidence="9">Fresh leaf tissue</tissue>
    </source>
</reference>
<keyword evidence="10" id="KW-1185">Reference proteome</keyword>
<dbReference type="Proteomes" id="UP000729402">
    <property type="component" value="Unassembled WGS sequence"/>
</dbReference>
<evidence type="ECO:0000256" key="4">
    <source>
        <dbReference type="ARBA" id="ARBA00023015"/>
    </source>
</evidence>
<accession>A0A8J5X5M5</accession>
<dbReference type="PROSITE" id="PS51320">
    <property type="entry name" value="TIFY"/>
    <property type="match status" value="1"/>
</dbReference>
<feature type="region of interest" description="Disordered" evidence="7">
    <location>
        <begin position="111"/>
        <end position="135"/>
    </location>
</feature>
<keyword evidence="3" id="KW-0832">Ubl conjugation</keyword>
<dbReference type="AlphaFoldDB" id="A0A8J5X5M5"/>
<dbReference type="InterPro" id="IPR018467">
    <property type="entry name" value="CCT_CS"/>
</dbReference>
<dbReference type="GO" id="GO:2000022">
    <property type="term" value="P:regulation of jasmonic acid mediated signaling pathway"/>
    <property type="evidence" value="ECO:0007669"/>
    <property type="project" value="UniProtKB-UniRule"/>
</dbReference>
<evidence type="ECO:0000256" key="7">
    <source>
        <dbReference type="SAM" id="MobiDB-lite"/>
    </source>
</evidence>
<keyword evidence="5" id="KW-0804">Transcription</keyword>
<dbReference type="OrthoDB" id="782771at2759"/>
<dbReference type="Pfam" id="PF06200">
    <property type="entry name" value="tify"/>
    <property type="match status" value="1"/>
</dbReference>
<feature type="compositionally biased region" description="Low complexity" evidence="7">
    <location>
        <begin position="30"/>
        <end position="42"/>
    </location>
</feature>
<comment type="similarity">
    <text evidence="1 6">Belongs to the TIFY/JAZ family.</text>
</comment>
<keyword evidence="6" id="KW-0539">Nucleus</keyword>
<evidence type="ECO:0000256" key="2">
    <source>
        <dbReference type="ARBA" id="ARBA00022819"/>
    </source>
</evidence>
<dbReference type="GO" id="GO:0031347">
    <property type="term" value="P:regulation of defense response"/>
    <property type="evidence" value="ECO:0007669"/>
    <property type="project" value="UniProtKB-UniRule"/>
</dbReference>
<sequence>MAEGRRAGGGGEGDGVELSLRLRTGDRPESSTTSAAAAAASPTPAVRRSMTIFYNGRVCAVEVTELQARTIISLANHESSTKPQQKQVRDNHHYHQAAARGSGITAQRFVAGSSQDTAAPEPVLAPEPSPRQGLEAAAMAAVPVINQAATGLSMKRSLQQFLEKRKMKATTAAPPYAGDRPAQLTRRQ</sequence>
<comment type="subcellular location">
    <subcellularLocation>
        <location evidence="6">Nucleus</location>
    </subcellularLocation>
</comment>
<protein>
    <recommendedName>
        <fullName evidence="6">Protein TIFY</fullName>
    </recommendedName>
    <alternativeName>
        <fullName evidence="6">Jasmonate ZIM domain-containing protein</fullName>
    </alternativeName>
</protein>
<feature type="region of interest" description="Disordered" evidence="7">
    <location>
        <begin position="1"/>
        <end position="42"/>
    </location>
</feature>
<keyword evidence="4" id="KW-0805">Transcription regulation</keyword>
<proteinExistence type="inferred from homology"/>
<organism evidence="9 10">
    <name type="scientific">Zizania palustris</name>
    <name type="common">Northern wild rice</name>
    <dbReference type="NCBI Taxonomy" id="103762"/>
    <lineage>
        <taxon>Eukaryota</taxon>
        <taxon>Viridiplantae</taxon>
        <taxon>Streptophyta</taxon>
        <taxon>Embryophyta</taxon>
        <taxon>Tracheophyta</taxon>
        <taxon>Spermatophyta</taxon>
        <taxon>Magnoliopsida</taxon>
        <taxon>Liliopsida</taxon>
        <taxon>Poales</taxon>
        <taxon>Poaceae</taxon>
        <taxon>BOP clade</taxon>
        <taxon>Oryzoideae</taxon>
        <taxon>Oryzeae</taxon>
        <taxon>Zizaniinae</taxon>
        <taxon>Zizania</taxon>
    </lineage>
</organism>
<dbReference type="PANTHER" id="PTHR33077">
    <property type="entry name" value="PROTEIN TIFY 4A-RELATED-RELATED"/>
    <property type="match status" value="1"/>
</dbReference>
<dbReference type="PANTHER" id="PTHR33077:SF17">
    <property type="entry name" value="PROTEIN TIFY 5B"/>
    <property type="match status" value="1"/>
</dbReference>
<dbReference type="EMBL" id="JAAALK010000079">
    <property type="protein sequence ID" value="KAG8100713.1"/>
    <property type="molecule type" value="Genomic_DNA"/>
</dbReference>
<dbReference type="InterPro" id="IPR010399">
    <property type="entry name" value="Tify_dom"/>
</dbReference>
<feature type="region of interest" description="Disordered" evidence="7">
    <location>
        <begin position="165"/>
        <end position="188"/>
    </location>
</feature>
<dbReference type="GO" id="GO:0009611">
    <property type="term" value="P:response to wounding"/>
    <property type="evidence" value="ECO:0007669"/>
    <property type="project" value="UniProtKB-UniRule"/>
</dbReference>
<name>A0A8J5X5M5_ZIZPA</name>
<dbReference type="Pfam" id="PF09425">
    <property type="entry name" value="Jas_motif"/>
    <property type="match status" value="1"/>
</dbReference>
<comment type="domain">
    <text evidence="6">The jas domain is required for interaction with COI1.</text>
</comment>
<evidence type="ECO:0000256" key="5">
    <source>
        <dbReference type="ARBA" id="ARBA00023163"/>
    </source>
</evidence>
<evidence type="ECO:0000256" key="3">
    <source>
        <dbReference type="ARBA" id="ARBA00022843"/>
    </source>
</evidence>
<evidence type="ECO:0000313" key="9">
    <source>
        <dbReference type="EMBL" id="KAG8100713.1"/>
    </source>
</evidence>
<dbReference type="GO" id="GO:0005634">
    <property type="term" value="C:nucleus"/>
    <property type="evidence" value="ECO:0007669"/>
    <property type="project" value="UniProtKB-SubCell"/>
</dbReference>
<keyword evidence="2 6" id="KW-1184">Jasmonic acid signaling pathway</keyword>
<comment type="function">
    <text evidence="6">Repressor of jasmonate responses.</text>
</comment>
<comment type="caution">
    <text evidence="9">The sequence shown here is derived from an EMBL/GenBank/DDBJ whole genome shotgun (WGS) entry which is preliminary data.</text>
</comment>
<gene>
    <name evidence="9" type="ORF">GUJ93_ZPchr0013g37359</name>
</gene>
<dbReference type="InterPro" id="IPR040390">
    <property type="entry name" value="TIFY/JAZ"/>
</dbReference>